<evidence type="ECO:0000256" key="1">
    <source>
        <dbReference type="SAM" id="MobiDB-lite"/>
    </source>
</evidence>
<sequence length="123" mass="13407">MAIKQKMEIKVQVECKNVRQRAMKIASLTDGVENVGVEGDKLVITGTGIYWVTLLKLLEKKLGCIQLLTLAEVKPPPPKKEEPAKPPPEKEKPKPPPPPCSQPPGPPMCFVVDSPCSDPCSIL</sequence>
<dbReference type="GeneID" id="109704780"/>
<keyword evidence="2" id="KW-1185">Reference proteome</keyword>
<dbReference type="Proteomes" id="UP000515123">
    <property type="component" value="Unplaced"/>
</dbReference>
<dbReference type="RefSeq" id="XP_020081153.1">
    <property type="nucleotide sequence ID" value="XM_020225564.1"/>
</dbReference>
<dbReference type="Gene3D" id="3.30.70.100">
    <property type="match status" value="1"/>
</dbReference>
<accession>A0A6P5EHX7</accession>
<dbReference type="AlphaFoldDB" id="A0A6P5EHX7"/>
<dbReference type="PANTHER" id="PTHR46932">
    <property type="entry name" value="HEAVY METAL-ASSOCIATED ISOPRENYLATED PLANT PROTEIN 47"/>
    <property type="match status" value="1"/>
</dbReference>
<dbReference type="OrthoDB" id="692882at2759"/>
<proteinExistence type="predicted"/>
<feature type="region of interest" description="Disordered" evidence="1">
    <location>
        <begin position="74"/>
        <end position="104"/>
    </location>
</feature>
<dbReference type="PANTHER" id="PTHR46932:SF12">
    <property type="entry name" value="HEAVY METAL-ASSOCIATED ISOPRENYLATED PLANT PROTEIN 47"/>
    <property type="match status" value="1"/>
</dbReference>
<organism evidence="2 3">
    <name type="scientific">Ananas comosus</name>
    <name type="common">Pineapple</name>
    <name type="synonym">Ananas ananas</name>
    <dbReference type="NCBI Taxonomy" id="4615"/>
    <lineage>
        <taxon>Eukaryota</taxon>
        <taxon>Viridiplantae</taxon>
        <taxon>Streptophyta</taxon>
        <taxon>Embryophyta</taxon>
        <taxon>Tracheophyta</taxon>
        <taxon>Spermatophyta</taxon>
        <taxon>Magnoliopsida</taxon>
        <taxon>Liliopsida</taxon>
        <taxon>Poales</taxon>
        <taxon>Bromeliaceae</taxon>
        <taxon>Bromelioideae</taxon>
        <taxon>Ananas</taxon>
    </lineage>
</organism>
<protein>
    <submittedName>
        <fullName evidence="3">Heavy metal-associated isoprenylated plant protein 43-like</fullName>
    </submittedName>
</protein>
<evidence type="ECO:0000313" key="3">
    <source>
        <dbReference type="RefSeq" id="XP_020081153.1"/>
    </source>
</evidence>
<gene>
    <name evidence="3" type="primary">LOC109704780</name>
</gene>
<dbReference type="InterPro" id="IPR042885">
    <property type="entry name" value="HIPP47/16"/>
</dbReference>
<reference evidence="3" key="2">
    <citation type="submission" date="2025-08" db="UniProtKB">
        <authorList>
            <consortium name="RefSeq"/>
        </authorList>
    </citation>
    <scope>IDENTIFICATION</scope>
    <source>
        <tissue evidence="3">Leaf</tissue>
    </source>
</reference>
<evidence type="ECO:0000313" key="2">
    <source>
        <dbReference type="Proteomes" id="UP000515123"/>
    </source>
</evidence>
<feature type="compositionally biased region" description="Basic and acidic residues" evidence="1">
    <location>
        <begin position="78"/>
        <end position="94"/>
    </location>
</feature>
<name>A0A6P5EHX7_ANACO</name>
<reference evidence="2" key="1">
    <citation type="journal article" date="2015" name="Nat. Genet.">
        <title>The pineapple genome and the evolution of CAM photosynthesis.</title>
        <authorList>
            <person name="Ming R."/>
            <person name="VanBuren R."/>
            <person name="Wai C.M."/>
            <person name="Tang H."/>
            <person name="Schatz M.C."/>
            <person name="Bowers J.E."/>
            <person name="Lyons E."/>
            <person name="Wang M.L."/>
            <person name="Chen J."/>
            <person name="Biggers E."/>
            <person name="Zhang J."/>
            <person name="Huang L."/>
            <person name="Zhang L."/>
            <person name="Miao W."/>
            <person name="Zhang J."/>
            <person name="Ye Z."/>
            <person name="Miao C."/>
            <person name="Lin Z."/>
            <person name="Wang H."/>
            <person name="Zhou H."/>
            <person name="Yim W.C."/>
            <person name="Priest H.D."/>
            <person name="Zheng C."/>
            <person name="Woodhouse M."/>
            <person name="Edger P.P."/>
            <person name="Guyot R."/>
            <person name="Guo H.B."/>
            <person name="Guo H."/>
            <person name="Zheng G."/>
            <person name="Singh R."/>
            <person name="Sharma A."/>
            <person name="Min X."/>
            <person name="Zheng Y."/>
            <person name="Lee H."/>
            <person name="Gurtowski J."/>
            <person name="Sedlazeck F.J."/>
            <person name="Harkess A."/>
            <person name="McKain M.R."/>
            <person name="Liao Z."/>
            <person name="Fang J."/>
            <person name="Liu J."/>
            <person name="Zhang X."/>
            <person name="Zhang Q."/>
            <person name="Hu W."/>
            <person name="Qin Y."/>
            <person name="Wang K."/>
            <person name="Chen L.Y."/>
            <person name="Shirley N."/>
            <person name="Lin Y.R."/>
            <person name="Liu L.Y."/>
            <person name="Hernandez A.G."/>
            <person name="Wright C.L."/>
            <person name="Bulone V."/>
            <person name="Tuskan G.A."/>
            <person name="Heath K."/>
            <person name="Zee F."/>
            <person name="Moore P.H."/>
            <person name="Sunkar R."/>
            <person name="Leebens-Mack J.H."/>
            <person name="Mockler T."/>
            <person name="Bennetzen J.L."/>
            <person name="Freeling M."/>
            <person name="Sankoff D."/>
            <person name="Paterson A.H."/>
            <person name="Zhu X."/>
            <person name="Yang X."/>
            <person name="Smith J.A."/>
            <person name="Cushman J.C."/>
            <person name="Paull R.E."/>
            <person name="Yu Q."/>
        </authorList>
    </citation>
    <scope>NUCLEOTIDE SEQUENCE [LARGE SCALE GENOMIC DNA]</scope>
    <source>
        <strain evidence="2">cv. F153</strain>
    </source>
</reference>
<feature type="compositionally biased region" description="Pro residues" evidence="1">
    <location>
        <begin position="95"/>
        <end position="104"/>
    </location>
</feature>